<evidence type="ECO:0000256" key="3">
    <source>
        <dbReference type="ARBA" id="ARBA00023180"/>
    </source>
</evidence>
<proteinExistence type="predicted"/>
<reference evidence="6" key="1">
    <citation type="submission" date="2017-05" db="UniProtKB">
        <authorList>
            <consortium name="EnsemblMetazoa"/>
        </authorList>
    </citation>
    <scope>IDENTIFICATION</scope>
</reference>
<keyword evidence="3" id="KW-0325">Glycoprotein</keyword>
<dbReference type="EnsemblMetazoa" id="Aqu2.1.27572_001">
    <property type="protein sequence ID" value="Aqu2.1.27572_001"/>
    <property type="gene ID" value="Aqu2.1.27572"/>
</dbReference>
<dbReference type="GO" id="GO:0007214">
    <property type="term" value="P:gamma-aminobutyric acid signaling pathway"/>
    <property type="evidence" value="ECO:0007669"/>
    <property type="project" value="TreeGrafter"/>
</dbReference>
<keyword evidence="2" id="KW-0675">Receptor</keyword>
<name>A0A1X7UIJ1_AMPQE</name>
<dbReference type="InParanoid" id="A0A1X7UIJ1"/>
<dbReference type="InterPro" id="IPR028082">
    <property type="entry name" value="Peripla_BP_I"/>
</dbReference>
<keyword evidence="5" id="KW-0472">Membrane</keyword>
<evidence type="ECO:0000256" key="2">
    <source>
        <dbReference type="ARBA" id="ARBA00023170"/>
    </source>
</evidence>
<dbReference type="PANTHER" id="PTHR10519">
    <property type="entry name" value="GABA-B RECEPTOR"/>
    <property type="match status" value="1"/>
</dbReference>
<evidence type="ECO:0000256" key="1">
    <source>
        <dbReference type="ARBA" id="ARBA00023040"/>
    </source>
</evidence>
<dbReference type="PANTHER" id="PTHR10519:SF20">
    <property type="entry name" value="G-PROTEIN COUPLED RECEPTOR 156-RELATED"/>
    <property type="match status" value="1"/>
</dbReference>
<dbReference type="GO" id="GO:0038039">
    <property type="term" value="C:G protein-coupled receptor heterodimeric complex"/>
    <property type="evidence" value="ECO:0007669"/>
    <property type="project" value="TreeGrafter"/>
</dbReference>
<dbReference type="GO" id="GO:0004965">
    <property type="term" value="F:G protein-coupled GABA receptor activity"/>
    <property type="evidence" value="ECO:0007669"/>
    <property type="project" value="InterPro"/>
</dbReference>
<accession>A0A1X7UIJ1</accession>
<dbReference type="Gene3D" id="3.40.50.2300">
    <property type="match status" value="2"/>
</dbReference>
<feature type="transmembrane region" description="Helical" evidence="5">
    <location>
        <begin position="253"/>
        <end position="273"/>
    </location>
</feature>
<dbReference type="AlphaFoldDB" id="A0A1X7UIJ1"/>
<evidence type="ECO:0000313" key="6">
    <source>
        <dbReference type="EnsemblMetazoa" id="Aqu2.1.27572_001"/>
    </source>
</evidence>
<dbReference type="OrthoDB" id="17569at2759"/>
<organism evidence="6">
    <name type="scientific">Amphimedon queenslandica</name>
    <name type="common">Sponge</name>
    <dbReference type="NCBI Taxonomy" id="400682"/>
    <lineage>
        <taxon>Eukaryota</taxon>
        <taxon>Metazoa</taxon>
        <taxon>Porifera</taxon>
        <taxon>Demospongiae</taxon>
        <taxon>Heteroscleromorpha</taxon>
        <taxon>Haplosclerida</taxon>
        <taxon>Niphatidae</taxon>
        <taxon>Amphimedon</taxon>
    </lineage>
</organism>
<dbReference type="InterPro" id="IPR002455">
    <property type="entry name" value="GPCR3_GABA-B"/>
</dbReference>
<evidence type="ECO:0000256" key="4">
    <source>
        <dbReference type="ARBA" id="ARBA00023224"/>
    </source>
</evidence>
<evidence type="ECO:0000256" key="5">
    <source>
        <dbReference type="SAM" id="Phobius"/>
    </source>
</evidence>
<dbReference type="SUPFAM" id="SSF53822">
    <property type="entry name" value="Periplasmic binding protein-like I"/>
    <property type="match status" value="1"/>
</dbReference>
<sequence>MTGSDYLWINPMWYNHKWWMSSSPTSSTNPSCTDAIMMEVITGTIGWVPDEYLALQNESQITFSGLTSHVYRDIHAGLLNTSQYKNITELEFSGIVFDGVWAIAIGLDITSKKILSGNDSGCENIPGDLVPLEQFNYTNTKLGCILKQSFSEVNFLGITLKYEVNKPHKNYFEFAIGESNETLWSSGIPPYDGYPVTGIDRNSIVLLPYLDWFFQLFALFSISSFEKRSTCVAVFFLCFGVILSKTWRGVKDWVLLVIALFIVAIDIGIIFVGSMA</sequence>
<keyword evidence="5" id="KW-1133">Transmembrane helix</keyword>
<protein>
    <submittedName>
        <fullName evidence="6">Uncharacterized protein</fullName>
    </submittedName>
</protein>
<keyword evidence="1" id="KW-0297">G-protein coupled receptor</keyword>
<keyword evidence="5" id="KW-0812">Transmembrane</keyword>
<dbReference type="eggNOG" id="KOG1055">
    <property type="taxonomic scope" value="Eukaryota"/>
</dbReference>
<keyword evidence="4" id="KW-0807">Transducer</keyword>